<proteinExistence type="predicted"/>
<accession>A0A256L937</accession>
<evidence type="ECO:0000313" key="3">
    <source>
        <dbReference type="Proteomes" id="UP000215828"/>
    </source>
</evidence>
<comment type="caution">
    <text evidence="2">The sequence shown here is derived from an EMBL/GenBank/DDBJ whole genome shotgun (WGS) entry which is preliminary data.</text>
</comment>
<evidence type="ECO:0000313" key="2">
    <source>
        <dbReference type="EMBL" id="OYR89918.1"/>
    </source>
</evidence>
<dbReference type="EMBL" id="NGNX01000063">
    <property type="protein sequence ID" value="OYR89918.1"/>
    <property type="molecule type" value="Genomic_DNA"/>
</dbReference>
<organism evidence="2 3">
    <name type="scientific">Lactobacillus taiwanensis</name>
    <dbReference type="NCBI Taxonomy" id="508451"/>
    <lineage>
        <taxon>Bacteria</taxon>
        <taxon>Bacillati</taxon>
        <taxon>Bacillota</taxon>
        <taxon>Bacilli</taxon>
        <taxon>Lactobacillales</taxon>
        <taxon>Lactobacillaceae</taxon>
        <taxon>Lactobacillus</taxon>
    </lineage>
</organism>
<reference evidence="2 3" key="1">
    <citation type="submission" date="2017-04" db="EMBL/GenBank/DDBJ databases">
        <authorList>
            <person name="Afonso C.L."/>
            <person name="Miller P.J."/>
            <person name="Scott M.A."/>
            <person name="Spackman E."/>
            <person name="Goraichik I."/>
            <person name="Dimitrov K.M."/>
            <person name="Suarez D.L."/>
            <person name="Swayne D.E."/>
        </authorList>
    </citation>
    <scope>NUCLEOTIDE SEQUENCE [LARGE SCALE GENOMIC DNA]</scope>
    <source>
        <strain evidence="2 3">609q</strain>
    </source>
</reference>
<reference evidence="3 4" key="3">
    <citation type="submission" date="2017-09" db="EMBL/GenBank/DDBJ databases">
        <title>Tripartite evolution among Lactobacillus johnsonii, Lactobacillus taiwanensis, Lactobacillus reuteri and their rodent host.</title>
        <authorList>
            <person name="Wang T."/>
            <person name="Knowles S."/>
            <person name="Cheng C."/>
        </authorList>
    </citation>
    <scope>NUCLEOTIDE SEQUENCE [LARGE SCALE GENOMIC DNA]</scope>
    <source>
        <strain evidence="2 3">609q</strain>
        <strain evidence="1 4">609u</strain>
    </source>
</reference>
<reference evidence="1 4" key="2">
    <citation type="submission" date="2017-05" db="EMBL/GenBank/DDBJ databases">
        <authorList>
            <person name="Lin X.B."/>
            <person name="Stothard P."/>
            <person name="Tasseva G."/>
            <person name="Walter J."/>
        </authorList>
    </citation>
    <scope>NUCLEOTIDE SEQUENCE [LARGE SCALE GENOMIC DNA]</scope>
    <source>
        <strain evidence="1 4">609u</strain>
    </source>
</reference>
<dbReference type="Proteomes" id="UP000215828">
    <property type="component" value="Unassembled WGS sequence"/>
</dbReference>
<dbReference type="AlphaFoldDB" id="A0A256L937"/>
<sequence>MKIKEIQMNKRQKIKLLRNNPQGFFCRYGKNQAISLACWCVLNRGISGELLFNQIEMIIFFEDERWKYGLLKAHEAELNQSQQGLLKYVKSKFMSWLPE</sequence>
<evidence type="ECO:0000313" key="1">
    <source>
        <dbReference type="EMBL" id="OYR86845.1"/>
    </source>
</evidence>
<gene>
    <name evidence="1" type="ORF">CBF53_10360</name>
    <name evidence="2" type="ORF">CBF70_11130</name>
</gene>
<dbReference type="EMBL" id="NGNV01000063">
    <property type="protein sequence ID" value="OYR86845.1"/>
    <property type="molecule type" value="Genomic_DNA"/>
</dbReference>
<protein>
    <submittedName>
        <fullName evidence="2">Uncharacterized protein</fullName>
    </submittedName>
</protein>
<name>A0A256L937_9LACO</name>
<evidence type="ECO:0000313" key="4">
    <source>
        <dbReference type="Proteomes" id="UP000216316"/>
    </source>
</evidence>
<dbReference type="Proteomes" id="UP000216316">
    <property type="component" value="Unassembled WGS sequence"/>
</dbReference>
<keyword evidence="4" id="KW-1185">Reference proteome</keyword>
<dbReference type="RefSeq" id="WP_094495945.1">
    <property type="nucleotide sequence ID" value="NZ_CAMTQP010000016.1"/>
</dbReference>